<evidence type="ECO:0000313" key="1">
    <source>
        <dbReference type="EMBL" id="QIG73450.1"/>
    </source>
</evidence>
<proteinExistence type="predicted"/>
<accession>A0A7S5REQ3</accession>
<protein>
    <submittedName>
        <fullName evidence="1">Uncharacterized protein</fullName>
    </submittedName>
</protein>
<name>A0A7S5REQ3_9CAUD</name>
<reference evidence="1 2" key="1">
    <citation type="submission" date="2020-01" db="EMBL/GenBank/DDBJ databases">
        <title>Patterns of diversity and host range of bacteriophage communities associated with bean-nodulatin bacteria.</title>
        <authorList>
            <person name="Vann Cauwenberghe J."/>
            <person name="Santamaria R.I."/>
            <person name="Bustos P."/>
            <person name="Juarez S."/>
            <person name="Gonzalez V."/>
        </authorList>
    </citation>
    <scope>NUCLEOTIDE SEQUENCE [LARGE SCALE GENOMIC DNA]</scope>
    <source>
        <strain evidence="2">RHph</strain>
    </source>
</reference>
<dbReference type="EMBL" id="MN988532">
    <property type="protein sequence ID" value="QIG73450.1"/>
    <property type="molecule type" value="Genomic_DNA"/>
</dbReference>
<gene>
    <name evidence="1" type="ORF">EVC04_013</name>
</gene>
<dbReference type="Proteomes" id="UP000615696">
    <property type="component" value="Segment"/>
</dbReference>
<sequence length="93" mass="10165">MATTTFSQEVTSTSWVLAIDGTTYSKAIIGTGMCSTQIAYAIASSLPADNSTQYDIIMKYESKYIDLAATDKIYVRKVRPRDGKIKAVLTSRA</sequence>
<organism evidence="1 2">
    <name type="scientific">Rhizobium phage RHph_I1_9</name>
    <dbReference type="NCBI Taxonomy" id="2509729"/>
    <lineage>
        <taxon>Viruses</taxon>
        <taxon>Duplodnaviria</taxon>
        <taxon>Heunggongvirae</taxon>
        <taxon>Uroviricota</taxon>
        <taxon>Caudoviricetes</taxon>
        <taxon>Pootjesviridae</taxon>
        <taxon>Staniewskivirinae</taxon>
        <taxon>Trinifflemingvirus</taxon>
        <taxon>Trinifflemingvirus I19</taxon>
    </lineage>
</organism>
<evidence type="ECO:0000313" key="2">
    <source>
        <dbReference type="Proteomes" id="UP000615696"/>
    </source>
</evidence>
<keyword evidence="2" id="KW-1185">Reference proteome</keyword>